<name>A0ABC9VA64_9BACL</name>
<reference evidence="1 2" key="1">
    <citation type="journal article" date="2014" name="Appl. Microbiol. Biotechnol.">
        <title>Transformable facultative thermophile Geobacillus stearothermophilus NUB3621 as a host strain for metabolic engineering.</title>
        <authorList>
            <person name="Blanchard K."/>
            <person name="Robic S."/>
            <person name="Matsumura I."/>
        </authorList>
    </citation>
    <scope>NUCLEOTIDE SEQUENCE [LARGE SCALE GENOMIC DNA]</scope>
    <source>
        <strain evidence="1 2">NUB3621</strain>
    </source>
</reference>
<evidence type="ECO:0000313" key="2">
    <source>
        <dbReference type="Proteomes" id="UP000023566"/>
    </source>
</evidence>
<protein>
    <submittedName>
        <fullName evidence="1">Uncharacterized protein</fullName>
    </submittedName>
</protein>
<accession>A0ABC9VA64</accession>
<organism evidence="1 2">
    <name type="scientific">Parageobacillus genomosp. 1</name>
    <dbReference type="NCBI Taxonomy" id="1295642"/>
    <lineage>
        <taxon>Bacteria</taxon>
        <taxon>Bacillati</taxon>
        <taxon>Bacillota</taxon>
        <taxon>Bacilli</taxon>
        <taxon>Bacillales</taxon>
        <taxon>Anoxybacillaceae</taxon>
        <taxon>Parageobacillus</taxon>
    </lineage>
</organism>
<sequence length="170" mass="19743">MLQGICVDTGITTVLEKGKKYFLFSNGPDHYYVSKLPKASAHQGCFHKSLFKLVQEDEWPPEPDAHSIPALDSSKIYAAKLVWRKRGYKHIALGTYYLQPVGTHAYVYRDKQLKKCVGCFPLHWFEGFREVNAEENETNEVVFETEVLECETKEKKHEIFEQMSIFDFVE</sequence>
<comment type="caution">
    <text evidence="1">The sequence shown here is derived from an EMBL/GenBank/DDBJ whole genome shotgun (WGS) entry which is preliminary data.</text>
</comment>
<proteinExistence type="predicted"/>
<keyword evidence="2" id="KW-1185">Reference proteome</keyword>
<dbReference type="Proteomes" id="UP000023566">
    <property type="component" value="Chromosome"/>
</dbReference>
<gene>
    <name evidence="1" type="ORF">H839_16043</name>
</gene>
<evidence type="ECO:0000313" key="1">
    <source>
        <dbReference type="EMBL" id="EZP75027.1"/>
    </source>
</evidence>
<dbReference type="AlphaFoldDB" id="A0ABC9VA64"/>
<dbReference type="EMBL" id="AOTZ01000009">
    <property type="protein sequence ID" value="EZP75027.1"/>
    <property type="molecule type" value="Genomic_DNA"/>
</dbReference>